<organism evidence="2 3">
    <name type="scientific">Candidatus Tanganyikabacteria bacterium</name>
    <dbReference type="NCBI Taxonomy" id="2961651"/>
    <lineage>
        <taxon>Bacteria</taxon>
        <taxon>Bacillati</taxon>
        <taxon>Candidatus Sericytochromatia</taxon>
        <taxon>Candidatus Tanganyikabacteria</taxon>
    </lineage>
</organism>
<dbReference type="Proteomes" id="UP000703893">
    <property type="component" value="Unassembled WGS sequence"/>
</dbReference>
<reference evidence="2 3" key="1">
    <citation type="submission" date="2019-03" db="EMBL/GenBank/DDBJ databases">
        <title>Lake Tanganyika Metagenome-Assembled Genomes (MAGs).</title>
        <authorList>
            <person name="Tran P."/>
        </authorList>
    </citation>
    <scope>NUCLEOTIDE SEQUENCE [LARGE SCALE GENOMIC DNA]</scope>
    <source>
        <strain evidence="2">K_DeepCast_65m_m2_236</strain>
    </source>
</reference>
<comment type="caution">
    <text evidence="2">The sequence shown here is derived from an EMBL/GenBank/DDBJ whole genome shotgun (WGS) entry which is preliminary data.</text>
</comment>
<dbReference type="EMBL" id="VGJX01000133">
    <property type="protein sequence ID" value="MBM3274145.1"/>
    <property type="molecule type" value="Genomic_DNA"/>
</dbReference>
<protein>
    <recommendedName>
        <fullName evidence="4">MotA/TolQ/ExbB proton channel family protein</fullName>
    </recommendedName>
</protein>
<evidence type="ECO:0000313" key="3">
    <source>
        <dbReference type="Proteomes" id="UP000703893"/>
    </source>
</evidence>
<name>A0A938BMM3_9BACT</name>
<keyword evidence="1" id="KW-1133">Transmembrane helix</keyword>
<gene>
    <name evidence="2" type="ORF">FJZ00_03265</name>
</gene>
<sequence>MNLSGLVQAMGLAGGEWVLYLLLACSVISVTIIIDRVAYFFLNREPTGLLLSDAIAGIARGERGRGGPAKGPIGRMVRHAEAQ</sequence>
<keyword evidence="1" id="KW-0812">Transmembrane</keyword>
<evidence type="ECO:0000256" key="1">
    <source>
        <dbReference type="SAM" id="Phobius"/>
    </source>
</evidence>
<evidence type="ECO:0000313" key="2">
    <source>
        <dbReference type="EMBL" id="MBM3274145.1"/>
    </source>
</evidence>
<accession>A0A938BMM3</accession>
<proteinExistence type="predicted"/>
<dbReference type="AlphaFoldDB" id="A0A938BMM3"/>
<feature type="transmembrane region" description="Helical" evidence="1">
    <location>
        <begin position="20"/>
        <end position="42"/>
    </location>
</feature>
<keyword evidence="1" id="KW-0472">Membrane</keyword>
<evidence type="ECO:0008006" key="4">
    <source>
        <dbReference type="Google" id="ProtNLM"/>
    </source>
</evidence>